<sequence>MNDVLHSFAVPKEEGLRDGGGLKRATDEFVTKTTDFLGEANSGFCLWEDLDRSCWPAEEGKGLSHKHFDSGKISSVVGSGEADAEVADNQWKCGGRPPTNCLLPWERRTRDLDAAELLWKLLGGVAAEAPGGSCCGRAWG</sequence>
<dbReference type="WBParaSite" id="Gr19_v10_g2883.t2">
    <property type="protein sequence ID" value="Gr19_v10_g2883.t2"/>
    <property type="gene ID" value="Gr19_v10_g2883"/>
</dbReference>
<dbReference type="AlphaFoldDB" id="A0A914HQY1"/>
<protein>
    <submittedName>
        <fullName evidence="2">Uncharacterized protein</fullName>
    </submittedName>
</protein>
<accession>A0A914HQY1</accession>
<keyword evidence="1" id="KW-1185">Reference proteome</keyword>
<proteinExistence type="predicted"/>
<name>A0A914HQY1_GLORO</name>
<organism evidence="1 2">
    <name type="scientific">Globodera rostochiensis</name>
    <name type="common">Golden nematode worm</name>
    <name type="synonym">Heterodera rostochiensis</name>
    <dbReference type="NCBI Taxonomy" id="31243"/>
    <lineage>
        <taxon>Eukaryota</taxon>
        <taxon>Metazoa</taxon>
        <taxon>Ecdysozoa</taxon>
        <taxon>Nematoda</taxon>
        <taxon>Chromadorea</taxon>
        <taxon>Rhabditida</taxon>
        <taxon>Tylenchina</taxon>
        <taxon>Tylenchomorpha</taxon>
        <taxon>Tylenchoidea</taxon>
        <taxon>Heteroderidae</taxon>
        <taxon>Heteroderinae</taxon>
        <taxon>Globodera</taxon>
    </lineage>
</organism>
<evidence type="ECO:0000313" key="2">
    <source>
        <dbReference type="WBParaSite" id="Gr19_v10_g2883.t2"/>
    </source>
</evidence>
<dbReference type="Proteomes" id="UP000887572">
    <property type="component" value="Unplaced"/>
</dbReference>
<evidence type="ECO:0000313" key="1">
    <source>
        <dbReference type="Proteomes" id="UP000887572"/>
    </source>
</evidence>
<reference evidence="2" key="1">
    <citation type="submission" date="2022-11" db="UniProtKB">
        <authorList>
            <consortium name="WormBaseParasite"/>
        </authorList>
    </citation>
    <scope>IDENTIFICATION</scope>
</reference>